<proteinExistence type="inferred from homology"/>
<evidence type="ECO:0000256" key="3">
    <source>
        <dbReference type="SAM" id="SignalP"/>
    </source>
</evidence>
<evidence type="ECO:0000313" key="5">
    <source>
        <dbReference type="EMBL" id="OXZ26965.1"/>
    </source>
</evidence>
<dbReference type="InterPro" id="IPR038765">
    <property type="entry name" value="Papain-like_cys_pep_sf"/>
</dbReference>
<evidence type="ECO:0000259" key="4">
    <source>
        <dbReference type="SMART" id="SM00645"/>
    </source>
</evidence>
<comment type="similarity">
    <text evidence="1">Belongs to the peptidase C1 family.</text>
</comment>
<evidence type="ECO:0000256" key="1">
    <source>
        <dbReference type="ARBA" id="ARBA00008455"/>
    </source>
</evidence>
<dbReference type="GO" id="GO:0008234">
    <property type="term" value="F:cysteine-type peptidase activity"/>
    <property type="evidence" value="ECO:0007669"/>
    <property type="project" value="InterPro"/>
</dbReference>
<dbReference type="InterPro" id="IPR008964">
    <property type="entry name" value="Invasin/intimin_cell_adhesion"/>
</dbReference>
<protein>
    <submittedName>
        <fullName evidence="5">Cysteine protease</fullName>
    </submittedName>
</protein>
<dbReference type="InterPro" id="IPR000169">
    <property type="entry name" value="Pept_cys_AS"/>
</dbReference>
<dbReference type="Pfam" id="PF18560">
    <property type="entry name" value="Lectin_like"/>
    <property type="match status" value="1"/>
</dbReference>
<dbReference type="EMBL" id="NDYC01000029">
    <property type="protein sequence ID" value="OXZ26965.1"/>
    <property type="molecule type" value="Genomic_DNA"/>
</dbReference>
<dbReference type="InterPro" id="IPR000668">
    <property type="entry name" value="Peptidase_C1A_C"/>
</dbReference>
<evidence type="ECO:0000313" key="6">
    <source>
        <dbReference type="Proteomes" id="UP000215413"/>
    </source>
</evidence>
<dbReference type="GO" id="GO:0006508">
    <property type="term" value="P:proteolysis"/>
    <property type="evidence" value="ECO:0007669"/>
    <property type="project" value="UniProtKB-KW"/>
</dbReference>
<name>A0A233V3K3_FINMA</name>
<feature type="signal peptide" evidence="3">
    <location>
        <begin position="1"/>
        <end position="27"/>
    </location>
</feature>
<feature type="domain" description="Peptidase C1A papain C-terminal" evidence="4">
    <location>
        <begin position="73"/>
        <end position="295"/>
    </location>
</feature>
<dbReference type="Pfam" id="PF00112">
    <property type="entry name" value="Peptidase_C1"/>
    <property type="match status" value="1"/>
</dbReference>
<dbReference type="SUPFAM" id="SSF49373">
    <property type="entry name" value="Invasin/intimin cell-adhesion fragments"/>
    <property type="match status" value="2"/>
</dbReference>
<dbReference type="PROSITE" id="PS00139">
    <property type="entry name" value="THIOL_PROTEASE_CYS"/>
    <property type="match status" value="1"/>
</dbReference>
<keyword evidence="3" id="KW-0732">Signal</keyword>
<dbReference type="SMART" id="SM00645">
    <property type="entry name" value="Pept_C1"/>
    <property type="match status" value="1"/>
</dbReference>
<keyword evidence="5" id="KW-0378">Hydrolase</keyword>
<dbReference type="AlphaFoldDB" id="A0A233V3K3"/>
<keyword evidence="5" id="KW-0645">Protease</keyword>
<comment type="caution">
    <text evidence="5">The sequence shown here is derived from an EMBL/GenBank/DDBJ whole genome shotgun (WGS) entry which is preliminary data.</text>
</comment>
<dbReference type="Gene3D" id="3.90.70.10">
    <property type="entry name" value="Cysteine proteinases"/>
    <property type="match status" value="1"/>
</dbReference>
<dbReference type="CDD" id="cd02619">
    <property type="entry name" value="Peptidase_C1"/>
    <property type="match status" value="1"/>
</dbReference>
<dbReference type="InterPro" id="IPR003343">
    <property type="entry name" value="Big_2"/>
</dbReference>
<organism evidence="5 6">
    <name type="scientific">Finegoldia magna</name>
    <name type="common">Peptostreptococcus magnus</name>
    <dbReference type="NCBI Taxonomy" id="1260"/>
    <lineage>
        <taxon>Bacteria</taxon>
        <taxon>Bacillati</taxon>
        <taxon>Bacillota</taxon>
        <taxon>Tissierellia</taxon>
        <taxon>Tissierellales</taxon>
        <taxon>Peptoniphilaceae</taxon>
        <taxon>Finegoldia</taxon>
    </lineage>
</organism>
<dbReference type="Pfam" id="PF02368">
    <property type="entry name" value="Big_2"/>
    <property type="match status" value="1"/>
</dbReference>
<feature type="region of interest" description="Disordered" evidence="2">
    <location>
        <begin position="581"/>
        <end position="602"/>
    </location>
</feature>
<dbReference type="Gene3D" id="2.60.40.1080">
    <property type="match status" value="2"/>
</dbReference>
<dbReference type="InterPro" id="IPR040528">
    <property type="entry name" value="Lectin-like"/>
</dbReference>
<evidence type="ECO:0000256" key="2">
    <source>
        <dbReference type="SAM" id="MobiDB-lite"/>
    </source>
</evidence>
<accession>A0A233V3K3</accession>
<feature type="chain" id="PRO_5013280217" evidence="3">
    <location>
        <begin position="28"/>
        <end position="788"/>
    </location>
</feature>
<dbReference type="SUPFAM" id="SSF54001">
    <property type="entry name" value="Cysteine proteinases"/>
    <property type="match status" value="1"/>
</dbReference>
<dbReference type="Proteomes" id="UP000215413">
    <property type="component" value="Unassembled WGS sequence"/>
</dbReference>
<reference evidence="6" key="1">
    <citation type="submission" date="2017-04" db="EMBL/GenBank/DDBJ databases">
        <title>Finegoldia magna isolated from orthopedic joint implant-associated infections.</title>
        <authorList>
            <person name="Bjorklund S."/>
            <person name="Bruggemann H."/>
            <person name="Jensen A."/>
            <person name="Hellmark B."/>
            <person name="Soderquist B."/>
        </authorList>
    </citation>
    <scope>NUCLEOTIDE SEQUENCE [LARGE SCALE GENOMIC DNA]</scope>
    <source>
        <strain evidence="6">CCUG 54800</strain>
    </source>
</reference>
<sequence length="788" mass="87671">MKIKKILSLLLGTVLVTSMAITSPTFAEEQNNSKLQLSPVEDNFKENSKDDELLISPLKTSYDSVRAVSRSALPAKYDLRKTNRVSSVKNQGQNGSCWTFATYGSMESYLKLFGTEYDFSEKHMRNMHGFDWGPNDGGNRDIAASYLARGTGPILEKDDPYDAYINVSPTNVKRAFDIDKVIYLPDVHNANETNVIKQAIMEYGGVYTTLSSQKYYEKKETKSYYNPGSGKADHAGTIVGWDDNFSKNLFQAKAPGDGAWIVKNSWGTNFMDGGYYYVSYYDGFCGKSNAVFIPQRKDPNAVISQYDDFGATRSVGYNMQGYIANVFTSEEDQTIYEAGLFTVAMNTKYKLYMVKDLKSTDDLTSNREEIGSGVIEYPGYYTLDTKQIKVKKGEKFAIVAYMDSSVSNYKYPMPIEMPVADYASKAKAQEGQSFVSSQGEKWTDLTKEVKNANACIKAIGTTGEVLPRDTVPEVDPDEVIEEPTSITVKEGSQGFISVKKKGKLHATVQPEKFNNDPVVFESLDKNVAVVKNDGTVYPVSVGNANILIKTVDGKITQRFNLLVAPEGIRVPDRKMIEVIGDNDYDPKTDPDNTEIPIIPPKPPIDNQELDPKVIRSLGVSVPSVTIKQGDKFDLDPKILAYPQTATRDFDFKISNSDIIDIDSKSVITAKKIGRTKLDIKTKEGLQTSITIIVIPKEKGEITVEKFAPSKRHAGIFTVFIDAKEGDRGYSGPAKLTVKSGNRTLNRTIYFNSGHAKSKFHGGQFGVWRKDFEATVTIRNYKETVKFGF</sequence>
<dbReference type="RefSeq" id="WP_094205982.1">
    <property type="nucleotide sequence ID" value="NZ_NDYC01000029.1"/>
</dbReference>
<dbReference type="InterPro" id="IPR013128">
    <property type="entry name" value="Peptidase_C1A"/>
</dbReference>
<dbReference type="PANTHER" id="PTHR12411">
    <property type="entry name" value="CYSTEINE PROTEASE FAMILY C1-RELATED"/>
    <property type="match status" value="1"/>
</dbReference>
<gene>
    <name evidence="5" type="ORF">B9N49_06200</name>
</gene>